<dbReference type="AlphaFoldDB" id="A0A6B1D5G7"/>
<sequence>MDISKTVTSQFHAALSMMEQTVSSCPEELWNVQAQDNPFWRVAYHALFFVDLYLQPSEEEMTLWENARDGYQFLGPTPWPPHEQPQADQPYSRDEILAYISYLRSFVAGAVPKIDLSAPSGFHWLPFDKLELQIYNIRHLQQHVGDLSTILLTQENIEINWIGMGEG</sequence>
<name>A0A6B1D5G7_9CHLR</name>
<protein>
    <submittedName>
        <fullName evidence="1">DinB family protein</fullName>
    </submittedName>
</protein>
<accession>A0A6B1D5G7</accession>
<comment type="caution">
    <text evidence="1">The sequence shown here is derived from an EMBL/GenBank/DDBJ whole genome shotgun (WGS) entry which is preliminary data.</text>
</comment>
<dbReference type="EMBL" id="VXMH01000032">
    <property type="protein sequence ID" value="MYC94725.1"/>
    <property type="molecule type" value="Genomic_DNA"/>
</dbReference>
<organism evidence="1">
    <name type="scientific">Caldilineaceae bacterium SB0661_bin_32</name>
    <dbReference type="NCBI Taxonomy" id="2605255"/>
    <lineage>
        <taxon>Bacteria</taxon>
        <taxon>Bacillati</taxon>
        <taxon>Chloroflexota</taxon>
        <taxon>Caldilineae</taxon>
        <taxon>Caldilineales</taxon>
        <taxon>Caldilineaceae</taxon>
    </lineage>
</organism>
<evidence type="ECO:0000313" key="1">
    <source>
        <dbReference type="EMBL" id="MYC94725.1"/>
    </source>
</evidence>
<proteinExistence type="predicted"/>
<gene>
    <name evidence="1" type="ORF">F4X14_07115</name>
</gene>
<reference evidence="1" key="1">
    <citation type="submission" date="2019-09" db="EMBL/GenBank/DDBJ databases">
        <title>Characterisation of the sponge microbiome using genome-centric metagenomics.</title>
        <authorList>
            <person name="Engelberts J.P."/>
            <person name="Robbins S.J."/>
            <person name="De Goeij J.M."/>
            <person name="Aranda M."/>
            <person name="Bell S.C."/>
            <person name="Webster N.S."/>
        </authorList>
    </citation>
    <scope>NUCLEOTIDE SEQUENCE</scope>
    <source>
        <strain evidence="1">SB0661_bin_32</strain>
    </source>
</reference>